<accession>A0A368GF96</accession>
<dbReference type="InterPro" id="IPR023795">
    <property type="entry name" value="Serpin_CS"/>
</dbReference>
<evidence type="ECO:0000259" key="3">
    <source>
        <dbReference type="SMART" id="SM00093"/>
    </source>
</evidence>
<dbReference type="InterPro" id="IPR023796">
    <property type="entry name" value="Serpin_dom"/>
</dbReference>
<dbReference type="AlphaFoldDB" id="A0A368GF96"/>
<comment type="similarity">
    <text evidence="1 2">Belongs to the serpin family.</text>
</comment>
<dbReference type="Gene3D" id="2.30.39.10">
    <property type="entry name" value="Alpha-1-antitrypsin, domain 1"/>
    <property type="match status" value="1"/>
</dbReference>
<evidence type="ECO:0000256" key="1">
    <source>
        <dbReference type="ARBA" id="ARBA00009500"/>
    </source>
</evidence>
<dbReference type="InterPro" id="IPR000215">
    <property type="entry name" value="Serpin_fam"/>
</dbReference>
<protein>
    <submittedName>
        <fullName evidence="4">Serine proteinase inhibitor</fullName>
    </submittedName>
</protein>
<dbReference type="InterPro" id="IPR036186">
    <property type="entry name" value="Serpin_sf"/>
</dbReference>
<dbReference type="PANTHER" id="PTHR11461">
    <property type="entry name" value="SERINE PROTEASE INHIBITOR, SERPIN"/>
    <property type="match status" value="1"/>
</dbReference>
<reference evidence="4 5" key="1">
    <citation type="submission" date="2014-10" db="EMBL/GenBank/DDBJ databases">
        <title>Draft genome of the hookworm Ancylostoma caninum.</title>
        <authorList>
            <person name="Mitreva M."/>
        </authorList>
    </citation>
    <scope>NUCLEOTIDE SEQUENCE [LARGE SCALE GENOMIC DNA]</scope>
    <source>
        <strain evidence="4 5">Baltimore</strain>
    </source>
</reference>
<dbReference type="SMART" id="SM00093">
    <property type="entry name" value="SERPIN"/>
    <property type="match status" value="1"/>
</dbReference>
<dbReference type="Gene3D" id="3.30.497.10">
    <property type="entry name" value="Antithrombin, subunit I, domain 2"/>
    <property type="match status" value="1"/>
</dbReference>
<feature type="domain" description="Serpin" evidence="3">
    <location>
        <begin position="9"/>
        <end position="362"/>
    </location>
</feature>
<dbReference type="OrthoDB" id="9518664at2759"/>
<comment type="caution">
    <text evidence="4">The sequence shown here is derived from an EMBL/GenBank/DDBJ whole genome shotgun (WGS) entry which is preliminary data.</text>
</comment>
<dbReference type="STRING" id="29170.A0A368GF96"/>
<dbReference type="Pfam" id="PF00079">
    <property type="entry name" value="Serpin"/>
    <property type="match status" value="1"/>
</dbReference>
<gene>
    <name evidence="4" type="ORF">ANCCAN_12325</name>
</gene>
<dbReference type="Proteomes" id="UP000252519">
    <property type="component" value="Unassembled WGS sequence"/>
</dbReference>
<evidence type="ECO:0000313" key="4">
    <source>
        <dbReference type="EMBL" id="RCN41720.1"/>
    </source>
</evidence>
<dbReference type="PROSITE" id="PS00284">
    <property type="entry name" value="SERPIN"/>
    <property type="match status" value="1"/>
</dbReference>
<dbReference type="PANTHER" id="PTHR11461:SF211">
    <property type="entry name" value="GH10112P-RELATED"/>
    <property type="match status" value="1"/>
</dbReference>
<dbReference type="InterPro" id="IPR042185">
    <property type="entry name" value="Serpin_sf_2"/>
</dbReference>
<dbReference type="GO" id="GO:0004867">
    <property type="term" value="F:serine-type endopeptidase inhibitor activity"/>
    <property type="evidence" value="ECO:0007669"/>
    <property type="project" value="InterPro"/>
</dbReference>
<dbReference type="InterPro" id="IPR042178">
    <property type="entry name" value="Serpin_sf_1"/>
</dbReference>
<organism evidence="4 5">
    <name type="scientific">Ancylostoma caninum</name>
    <name type="common">Dog hookworm</name>
    <dbReference type="NCBI Taxonomy" id="29170"/>
    <lineage>
        <taxon>Eukaryota</taxon>
        <taxon>Metazoa</taxon>
        <taxon>Ecdysozoa</taxon>
        <taxon>Nematoda</taxon>
        <taxon>Chromadorea</taxon>
        <taxon>Rhabditida</taxon>
        <taxon>Rhabditina</taxon>
        <taxon>Rhabditomorpha</taxon>
        <taxon>Strongyloidea</taxon>
        <taxon>Ancylostomatidae</taxon>
        <taxon>Ancylostomatinae</taxon>
        <taxon>Ancylostoma</taxon>
    </lineage>
</organism>
<sequence>MFATVEADFGLFMLREAPANEPLVVSPLSVIFALAMLQAGARVTTKNQINKVISKGESDDDIVAYYSNLSQQILKAKDGVDTKIANGFFLDNQYEIEDHYKDMVTKYYSAKVESYDFGKPDESAEIIDNFVSNVTEGKVRGMVKPNNVKGAFALIVNAIYFTAEWSVKFDQSSNSKRTFFSAENSEKELGFMNKVDYKLYAEDVDLQVLSLQYKDTSYAFNILLPKKRFGLGEVLKTIDGEKVQHLLSKLKETYVSVTIPKMKIESDYKLKEALIMMGVTDMFNDSADLTGIAKSPPLRVSKALHRAIIEVDEDGTTAAAATVIGIEGGSFTSAKPVDFIADHPFIFILTNDRNPLFIGQFV</sequence>
<evidence type="ECO:0000256" key="2">
    <source>
        <dbReference type="RuleBase" id="RU000411"/>
    </source>
</evidence>
<proteinExistence type="inferred from homology"/>
<dbReference type="SUPFAM" id="SSF56574">
    <property type="entry name" value="Serpins"/>
    <property type="match status" value="1"/>
</dbReference>
<name>A0A368GF96_ANCCA</name>
<dbReference type="EMBL" id="JOJR01000224">
    <property type="protein sequence ID" value="RCN41720.1"/>
    <property type="molecule type" value="Genomic_DNA"/>
</dbReference>
<keyword evidence="5" id="KW-1185">Reference proteome</keyword>
<dbReference type="GO" id="GO:0005615">
    <property type="term" value="C:extracellular space"/>
    <property type="evidence" value="ECO:0007669"/>
    <property type="project" value="InterPro"/>
</dbReference>
<evidence type="ECO:0000313" key="5">
    <source>
        <dbReference type="Proteomes" id="UP000252519"/>
    </source>
</evidence>